<dbReference type="OrthoDB" id="301601at2759"/>
<dbReference type="Proteomes" id="UP000683925">
    <property type="component" value="Unassembled WGS sequence"/>
</dbReference>
<sequence>MFDSKAQTTKEHQYNSLIKGKQELKLEDFLQKKQTKICSLYFYKKAIKRQIFSKVQSVIITFEQHNCYPHQIQSILTAEYSVQKGIIILSNFIKFVDYFPHLVTNYVLAISNKGFFNFPYVYSLCYYGFIIQIISGNFFIIKIFDKQCNTNMEQLVNHTDQTKFNYMQSGQNNAQITPFTMFQEFDSMSNKIKQQMDNQLANLGFGSIFRDFGNLENEMMEFSNLHRHMKNLNQMEVNSNAQDGVFQVYSSCYVQQSKLGPDGKIIQEKYFDNNAVARGVNGHTISERQQGYKNSDGIDRFAHERMMNDKGRKYIRERDWNGQITTTNHYMNIEEEQVEQFENEWKGLGQQLGISSISSRFNPLQEKQPLTNSNYRPFLQEQLTYSTPSRYINGNQTNQFLDEIQPNLINNRYNQNNNPSGLTWQQSNEQVGIQNRVPCSHQALRALPPEKQSFRGFYQNKGAISQYPYSE</sequence>
<keyword evidence="3" id="KW-1185">Reference proteome</keyword>
<keyword evidence="1" id="KW-1133">Transmembrane helix</keyword>
<protein>
    <recommendedName>
        <fullName evidence="4">Transmembrane protein</fullName>
    </recommendedName>
</protein>
<keyword evidence="1" id="KW-0472">Membrane</keyword>
<organism evidence="2 3">
    <name type="scientific">Paramecium octaurelia</name>
    <dbReference type="NCBI Taxonomy" id="43137"/>
    <lineage>
        <taxon>Eukaryota</taxon>
        <taxon>Sar</taxon>
        <taxon>Alveolata</taxon>
        <taxon>Ciliophora</taxon>
        <taxon>Intramacronucleata</taxon>
        <taxon>Oligohymenophorea</taxon>
        <taxon>Peniculida</taxon>
        <taxon>Parameciidae</taxon>
        <taxon>Paramecium</taxon>
    </lineage>
</organism>
<feature type="transmembrane region" description="Helical" evidence="1">
    <location>
        <begin position="120"/>
        <end position="141"/>
    </location>
</feature>
<evidence type="ECO:0000313" key="3">
    <source>
        <dbReference type="Proteomes" id="UP000683925"/>
    </source>
</evidence>
<name>A0A8S1TIJ9_PAROT</name>
<comment type="caution">
    <text evidence="2">The sequence shown here is derived from an EMBL/GenBank/DDBJ whole genome shotgun (WGS) entry which is preliminary data.</text>
</comment>
<dbReference type="EMBL" id="CAJJDP010000024">
    <property type="protein sequence ID" value="CAD8151016.1"/>
    <property type="molecule type" value="Genomic_DNA"/>
</dbReference>
<keyword evidence="1" id="KW-0812">Transmembrane</keyword>
<reference evidence="2" key="1">
    <citation type="submission" date="2021-01" db="EMBL/GenBank/DDBJ databases">
        <authorList>
            <consortium name="Genoscope - CEA"/>
            <person name="William W."/>
        </authorList>
    </citation>
    <scope>NUCLEOTIDE SEQUENCE</scope>
</reference>
<evidence type="ECO:0000256" key="1">
    <source>
        <dbReference type="SAM" id="Phobius"/>
    </source>
</evidence>
<gene>
    <name evidence="2" type="ORF">POCTA_138.1.T0240252</name>
</gene>
<proteinExistence type="predicted"/>
<evidence type="ECO:0000313" key="2">
    <source>
        <dbReference type="EMBL" id="CAD8151016.1"/>
    </source>
</evidence>
<dbReference type="AlphaFoldDB" id="A0A8S1TIJ9"/>
<evidence type="ECO:0008006" key="4">
    <source>
        <dbReference type="Google" id="ProtNLM"/>
    </source>
</evidence>
<accession>A0A8S1TIJ9</accession>